<dbReference type="PIRSF" id="PIRSF002869">
    <property type="entry name" value="MviN"/>
    <property type="match status" value="1"/>
</dbReference>
<feature type="transmembrane region" description="Helical" evidence="8">
    <location>
        <begin position="384"/>
        <end position="403"/>
    </location>
</feature>
<dbReference type="NCBIfam" id="TIGR01695">
    <property type="entry name" value="murJ_mviN"/>
    <property type="match status" value="1"/>
</dbReference>
<feature type="transmembrane region" description="Helical" evidence="8">
    <location>
        <begin position="134"/>
        <end position="152"/>
    </location>
</feature>
<dbReference type="GO" id="GO:0034204">
    <property type="term" value="P:lipid translocation"/>
    <property type="evidence" value="ECO:0007669"/>
    <property type="project" value="TreeGrafter"/>
</dbReference>
<feature type="transmembrane region" description="Helical" evidence="8">
    <location>
        <begin position="7"/>
        <end position="28"/>
    </location>
</feature>
<dbReference type="GO" id="GO:0009252">
    <property type="term" value="P:peptidoglycan biosynthetic process"/>
    <property type="evidence" value="ECO:0007669"/>
    <property type="project" value="UniProtKB-UniRule"/>
</dbReference>
<feature type="transmembrane region" description="Helical" evidence="8">
    <location>
        <begin position="225"/>
        <end position="246"/>
    </location>
</feature>
<organism evidence="10 11">
    <name type="scientific">Clostridium fermenticellae</name>
    <dbReference type="NCBI Taxonomy" id="2068654"/>
    <lineage>
        <taxon>Bacteria</taxon>
        <taxon>Bacillati</taxon>
        <taxon>Bacillota</taxon>
        <taxon>Clostridia</taxon>
        <taxon>Eubacteriales</taxon>
        <taxon>Clostridiaceae</taxon>
        <taxon>Clostridium</taxon>
    </lineage>
</organism>
<dbReference type="UniPathway" id="UPA00219"/>
<dbReference type="InterPro" id="IPR004268">
    <property type="entry name" value="MurJ"/>
</dbReference>
<feature type="transmembrane region" description="Helical" evidence="8">
    <location>
        <begin position="184"/>
        <end position="205"/>
    </location>
</feature>
<proteinExistence type="inferred from homology"/>
<evidence type="ECO:0000256" key="5">
    <source>
        <dbReference type="ARBA" id="ARBA00022984"/>
    </source>
</evidence>
<protein>
    <recommendedName>
        <fullName evidence="8">Probable lipid II flippase MurJ</fullName>
    </recommendedName>
</protein>
<keyword evidence="8 9" id="KW-0961">Cell wall biogenesis/degradation</keyword>
<evidence type="ECO:0000256" key="9">
    <source>
        <dbReference type="PIRNR" id="PIRNR002869"/>
    </source>
</evidence>
<keyword evidence="8 9" id="KW-0813">Transport</keyword>
<comment type="function">
    <text evidence="8 9">Involved in peptidoglycan biosynthesis. Transports lipid-linked peptidoglycan precursors from the inner to the outer leaflet of the cytoplasmic membrane.</text>
</comment>
<feature type="transmembrane region" description="Helical" evidence="8">
    <location>
        <begin position="91"/>
        <end position="114"/>
    </location>
</feature>
<accession>A0A386H2N3</accession>
<dbReference type="KEGG" id="cfer:D4Z93_04425"/>
<dbReference type="InterPro" id="IPR051050">
    <property type="entry name" value="Lipid_II_flippase_MurJ/MviN"/>
</dbReference>
<keyword evidence="7 8" id="KW-0472">Membrane</keyword>
<comment type="similarity">
    <text evidence="8 9">Belongs to the MurJ/MviN family.</text>
</comment>
<evidence type="ECO:0000256" key="4">
    <source>
        <dbReference type="ARBA" id="ARBA00022960"/>
    </source>
</evidence>
<feature type="transmembrane region" description="Helical" evidence="8">
    <location>
        <begin position="48"/>
        <end position="71"/>
    </location>
</feature>
<reference evidence="10 11" key="1">
    <citation type="journal article" date="2019" name="Int. J. Syst. Evol. Microbiol.">
        <title>Clostridium fermenticellae sp. nov., isolated from the mud in a fermentation cellar for the production of the Chinese liquor, baijiu.</title>
        <authorList>
            <person name="Xu P.X."/>
            <person name="Chai L.J."/>
            <person name="Qiu T."/>
            <person name="Zhang X.J."/>
            <person name="Lu Z.M."/>
            <person name="Xiao C."/>
            <person name="Wang S.T."/>
            <person name="Shen C.H."/>
            <person name="Shi J.S."/>
            <person name="Xu Z.H."/>
        </authorList>
    </citation>
    <scope>NUCLEOTIDE SEQUENCE [LARGE SCALE GENOMIC DNA]</scope>
    <source>
        <strain evidence="10 11">JN500901</strain>
    </source>
</reference>
<feature type="transmembrane region" description="Helical" evidence="8">
    <location>
        <begin position="266"/>
        <end position="288"/>
    </location>
</feature>
<dbReference type="PANTHER" id="PTHR47019">
    <property type="entry name" value="LIPID II FLIPPASE MURJ"/>
    <property type="match status" value="1"/>
</dbReference>
<dbReference type="GO" id="GO:0071555">
    <property type="term" value="P:cell wall organization"/>
    <property type="evidence" value="ECO:0007669"/>
    <property type="project" value="UniProtKB-UniRule"/>
</dbReference>
<keyword evidence="5 8" id="KW-0573">Peptidoglycan synthesis</keyword>
<dbReference type="RefSeq" id="WP_119970735.1">
    <property type="nucleotide sequence ID" value="NZ_CP032416.1"/>
</dbReference>
<gene>
    <name evidence="8 10" type="primary">murJ</name>
    <name evidence="10" type="ORF">D4Z93_04425</name>
</gene>
<feature type="transmembrane region" description="Helical" evidence="8">
    <location>
        <begin position="309"/>
        <end position="335"/>
    </location>
</feature>
<feature type="transmembrane region" description="Helical" evidence="8">
    <location>
        <begin position="409"/>
        <end position="428"/>
    </location>
</feature>
<dbReference type="AlphaFoldDB" id="A0A386H2N3"/>
<dbReference type="PRINTS" id="PR01806">
    <property type="entry name" value="VIRFACTRMVIN"/>
</dbReference>
<dbReference type="OrthoDB" id="9804143at2"/>
<dbReference type="Pfam" id="PF03023">
    <property type="entry name" value="MurJ"/>
    <property type="match status" value="1"/>
</dbReference>
<dbReference type="GO" id="GO:0005886">
    <property type="term" value="C:plasma membrane"/>
    <property type="evidence" value="ECO:0007669"/>
    <property type="project" value="UniProtKB-SubCell"/>
</dbReference>
<keyword evidence="2 8" id="KW-1003">Cell membrane</keyword>
<comment type="subcellular location">
    <subcellularLocation>
        <location evidence="1 8">Cell membrane</location>
        <topology evidence="1 8">Multi-pass membrane protein</topology>
    </subcellularLocation>
</comment>
<dbReference type="HAMAP" id="MF_02078">
    <property type="entry name" value="MurJ_MviN"/>
    <property type="match status" value="1"/>
</dbReference>
<sequence>MSIDSKKLATTAGIIVICTFVSKFLGLIRDSVTAASFKAGDLDAYFQASNVPMVLFIMIGAAITTTLIPLYNDKKLKEGKLEAAKFINNTLNVFIIVTFAISIVCIILSKPIVMVLNPGFTGEKLIFTQKLTNILIPTLIFNAVMYIFNAVLQSEGNFTVPALVALPLNIITIGYLLIAKDKYGVIGFTIATFIATFAQIIPQLLAMKKVGFKYSFKVNFKDPMLIKMCVMLLPVILGTGVQQINTFIERAQATNYSAGSVTFLNYAYRVFALFVDIFVMTIATIIYPKMSKQMAGNKVLEMKKTLSESLGMLILMILPISFIVMVQSRSIIYILFQRGAFTENDTIQTSVLLIFYSIGLLGFGMRDFVCKAYYTLKDTKTPMINSAIAMVINICLIFLFKSIMGLKGLALADAVSMYIACILLIYTLRKKIGSINGKYIIQTIIKTIIASIPMVIVIKILNNIMHLSYTSTINVFIKIVVSSLIGIIVFVIAAFIVNIKELNSLRMVIMDKIAKR</sequence>
<evidence type="ECO:0000313" key="11">
    <source>
        <dbReference type="Proteomes" id="UP000266301"/>
    </source>
</evidence>
<evidence type="ECO:0000256" key="8">
    <source>
        <dbReference type="HAMAP-Rule" id="MF_02078"/>
    </source>
</evidence>
<dbReference type="GO" id="GO:0008360">
    <property type="term" value="P:regulation of cell shape"/>
    <property type="evidence" value="ECO:0007669"/>
    <property type="project" value="UniProtKB-UniRule"/>
</dbReference>
<keyword evidence="6 8" id="KW-1133">Transmembrane helix</keyword>
<keyword evidence="11" id="KW-1185">Reference proteome</keyword>
<name>A0A386H2N3_9CLOT</name>
<dbReference type="PANTHER" id="PTHR47019:SF1">
    <property type="entry name" value="LIPID II FLIPPASE MURJ"/>
    <property type="match status" value="1"/>
</dbReference>
<evidence type="ECO:0000256" key="2">
    <source>
        <dbReference type="ARBA" id="ARBA00022475"/>
    </source>
</evidence>
<keyword evidence="4 8" id="KW-0133">Cell shape</keyword>
<comment type="pathway">
    <text evidence="8">Cell wall biogenesis; peptidoglycan biosynthesis.</text>
</comment>
<feature type="transmembrane region" description="Helical" evidence="8">
    <location>
        <begin position="473"/>
        <end position="497"/>
    </location>
</feature>
<evidence type="ECO:0000256" key="3">
    <source>
        <dbReference type="ARBA" id="ARBA00022692"/>
    </source>
</evidence>
<evidence type="ECO:0000313" key="10">
    <source>
        <dbReference type="EMBL" id="AYD39803.1"/>
    </source>
</evidence>
<feature type="transmembrane region" description="Helical" evidence="8">
    <location>
        <begin position="159"/>
        <end position="178"/>
    </location>
</feature>
<dbReference type="GO" id="GO:0015648">
    <property type="term" value="F:lipid-linked peptidoglycan transporter activity"/>
    <property type="evidence" value="ECO:0007669"/>
    <property type="project" value="UniProtKB-UniRule"/>
</dbReference>
<dbReference type="EMBL" id="CP032416">
    <property type="protein sequence ID" value="AYD39803.1"/>
    <property type="molecule type" value="Genomic_DNA"/>
</dbReference>
<evidence type="ECO:0000256" key="7">
    <source>
        <dbReference type="ARBA" id="ARBA00023136"/>
    </source>
</evidence>
<evidence type="ECO:0000256" key="6">
    <source>
        <dbReference type="ARBA" id="ARBA00022989"/>
    </source>
</evidence>
<dbReference type="Proteomes" id="UP000266301">
    <property type="component" value="Chromosome"/>
</dbReference>
<dbReference type="CDD" id="cd13123">
    <property type="entry name" value="MATE_MurJ_like"/>
    <property type="match status" value="1"/>
</dbReference>
<feature type="transmembrane region" description="Helical" evidence="8">
    <location>
        <begin position="440"/>
        <end position="461"/>
    </location>
</feature>
<keyword evidence="3 8" id="KW-0812">Transmembrane</keyword>
<feature type="transmembrane region" description="Helical" evidence="8">
    <location>
        <begin position="347"/>
        <end position="364"/>
    </location>
</feature>
<evidence type="ECO:0000256" key="1">
    <source>
        <dbReference type="ARBA" id="ARBA00004651"/>
    </source>
</evidence>